<dbReference type="Proteomes" id="UP001596456">
    <property type="component" value="Unassembled WGS sequence"/>
</dbReference>
<evidence type="ECO:0000313" key="2">
    <source>
        <dbReference type="Proteomes" id="UP001596456"/>
    </source>
</evidence>
<sequence>MPHTAPISLTTELHLLLDQAAELADETGLARLREILLYLSEGAEIKDYSVEVPQGLDHNPLFQRQLMLQHLLTTAAAGRC</sequence>
<protein>
    <submittedName>
        <fullName evidence="1">Uncharacterized protein</fullName>
    </submittedName>
</protein>
<dbReference type="RefSeq" id="WP_377360763.1">
    <property type="nucleotide sequence ID" value="NZ_JBHTCM010000028.1"/>
</dbReference>
<reference evidence="2" key="1">
    <citation type="journal article" date="2019" name="Int. J. Syst. Evol. Microbiol.">
        <title>The Global Catalogue of Microorganisms (GCM) 10K type strain sequencing project: providing services to taxonomists for standard genome sequencing and annotation.</title>
        <authorList>
            <consortium name="The Broad Institute Genomics Platform"/>
            <consortium name="The Broad Institute Genome Sequencing Center for Infectious Disease"/>
            <person name="Wu L."/>
            <person name="Ma J."/>
        </authorList>
    </citation>
    <scope>NUCLEOTIDE SEQUENCE [LARGE SCALE GENOMIC DNA]</scope>
    <source>
        <strain evidence="2">CGMCC 1.16275</strain>
    </source>
</reference>
<comment type="caution">
    <text evidence="1">The sequence shown here is derived from an EMBL/GenBank/DDBJ whole genome shotgun (WGS) entry which is preliminary data.</text>
</comment>
<organism evidence="1 2">
    <name type="scientific">Rhodocista pekingensis</name>
    <dbReference type="NCBI Taxonomy" id="201185"/>
    <lineage>
        <taxon>Bacteria</taxon>
        <taxon>Pseudomonadati</taxon>
        <taxon>Pseudomonadota</taxon>
        <taxon>Alphaproteobacteria</taxon>
        <taxon>Rhodospirillales</taxon>
        <taxon>Azospirillaceae</taxon>
        <taxon>Rhodocista</taxon>
    </lineage>
</organism>
<name>A0ABW2L0Q8_9PROT</name>
<keyword evidence="2" id="KW-1185">Reference proteome</keyword>
<dbReference type="EMBL" id="JBHTCM010000028">
    <property type="protein sequence ID" value="MFC7335228.1"/>
    <property type="molecule type" value="Genomic_DNA"/>
</dbReference>
<accession>A0ABW2L0Q8</accession>
<proteinExistence type="predicted"/>
<evidence type="ECO:0000313" key="1">
    <source>
        <dbReference type="EMBL" id="MFC7335228.1"/>
    </source>
</evidence>
<gene>
    <name evidence="1" type="ORF">ACFQPS_18825</name>
</gene>